<gene>
    <name evidence="3" type="primary">HaOG216182</name>
    <name evidence="3" type="ORF">B5X24_HaOG216182</name>
</gene>
<dbReference type="Pfam" id="PF05994">
    <property type="entry name" value="FragX_IP"/>
    <property type="match status" value="2"/>
</dbReference>
<dbReference type="PRINTS" id="PR01698">
    <property type="entry name" value="CYTOFMRPINTP"/>
</dbReference>
<protein>
    <recommendedName>
        <fullName evidence="2">CYRIA/CYRIB Rac1 binding domain-containing protein</fullName>
    </recommendedName>
</protein>
<reference evidence="3 4" key="1">
    <citation type="journal article" date="2017" name="BMC Biol.">
        <title>Genomic innovations, transcriptional plasticity and gene loss underlying the evolution and divergence of two highly polyphagous and invasive Helicoverpa pest species.</title>
        <authorList>
            <person name="Pearce S.L."/>
            <person name="Clarke D.F."/>
            <person name="East P.D."/>
            <person name="Elfekih S."/>
            <person name="Gordon K.H."/>
            <person name="Jermiin L.S."/>
            <person name="McGaughran A."/>
            <person name="Oakeshott J.G."/>
            <person name="Papanikolaou A."/>
            <person name="Perera O.P."/>
            <person name="Rane R.V."/>
            <person name="Richards S."/>
            <person name="Tay W.T."/>
            <person name="Walsh T.K."/>
            <person name="Anderson A."/>
            <person name="Anderson C.J."/>
            <person name="Asgari S."/>
            <person name="Board P.G."/>
            <person name="Bretschneider A."/>
            <person name="Campbell P.M."/>
            <person name="Chertemps T."/>
            <person name="Christeller J.T."/>
            <person name="Coppin C.W."/>
            <person name="Downes S.J."/>
            <person name="Duan G."/>
            <person name="Farnsworth C.A."/>
            <person name="Good R.T."/>
            <person name="Han L.B."/>
            <person name="Han Y.C."/>
            <person name="Hatje K."/>
            <person name="Horne I."/>
            <person name="Huang Y.P."/>
            <person name="Hughes D.S."/>
            <person name="Jacquin-Joly E."/>
            <person name="James W."/>
            <person name="Jhangiani S."/>
            <person name="Kollmar M."/>
            <person name="Kuwar S.S."/>
            <person name="Li S."/>
            <person name="Liu N.Y."/>
            <person name="Maibeche M.T."/>
            <person name="Miller J.R."/>
            <person name="Montagne N."/>
            <person name="Perry T."/>
            <person name="Qu J."/>
            <person name="Song S.V."/>
            <person name="Sutton G.G."/>
            <person name="Vogel H."/>
            <person name="Walenz B.P."/>
            <person name="Xu W."/>
            <person name="Zhang H.J."/>
            <person name="Zou Z."/>
            <person name="Batterham P."/>
            <person name="Edwards O.R."/>
            <person name="Feyereisen R."/>
            <person name="Gibbs R.A."/>
            <person name="Heckel D.G."/>
            <person name="McGrath A."/>
            <person name="Robin C."/>
            <person name="Scherer S.E."/>
            <person name="Worley K.C."/>
            <person name="Wu Y.D."/>
        </authorList>
    </citation>
    <scope>NUCLEOTIDE SEQUENCE [LARGE SCALE GENOMIC DNA]</scope>
    <source>
        <strain evidence="3">Harm_GR_Male_#8</strain>
        <tissue evidence="3">Whole organism</tissue>
    </source>
</reference>
<feature type="non-terminal residue" evidence="3">
    <location>
        <position position="509"/>
    </location>
</feature>
<name>A0A2W1AZ77_HELAM</name>
<dbReference type="Proteomes" id="UP000249218">
    <property type="component" value="Unassembled WGS sequence"/>
</dbReference>
<dbReference type="Pfam" id="PF07159">
    <property type="entry name" value="CYRIA-B_Rac1-bd"/>
    <property type="match status" value="1"/>
</dbReference>
<dbReference type="InterPro" id="IPR009828">
    <property type="entry name" value="CYRIA/CYRIB_Rac1-bd"/>
</dbReference>
<dbReference type="EMBL" id="KZ150614">
    <property type="protein sequence ID" value="PZC70449.1"/>
    <property type="molecule type" value="Genomic_DNA"/>
</dbReference>
<dbReference type="PIRSF" id="PIRSF008153">
    <property type="entry name" value="FMR1_interacting"/>
    <property type="match status" value="1"/>
</dbReference>
<sequence length="509" mass="58663">MSVSEKVSLSDALSNVDVLDELTLPDEQPCIEAAPCSILYQANFDTNFEDRNGFVTGIAKYIEEATVHANLNELLEEGNAHAVMLYTWRCCSRAIPQPRSNEQPDRPRSNEQPDRVHIYERTVQVLAPEPDKLLQFMYFQRKAIERFCGEVRRLCHAEKRRDFVSEAYLLTLGKFVNMFAVLDELKNMKSSVKNDYSTYRRAAQFLKVMSDSQSLQESQNLSMFLATQNKIRDTVKDALEKINGYEELLADVVNICVHMFETKMYLTPSEKHMLVKVMGFGLFLMDSEVCNINRLDQKKKIRLDRIDRIFKNLEVVPLFGDMQIAPFNYIKRSKHYDPSKWPLSSNSNPPSPQADLMVHLPQIREEHQNYISELARYSNEVTTTFKEAGSDTENKAVTELCLRGLQLLSSWCSVLTELCSWKLLHPTDHASNPRCPADAEEYERVRRLAILKTVLTELCSWKLLHPTDHASNPRCPADAEEYERATRYNYTSEEKFAMIEVIAMIKGLQ</sequence>
<dbReference type="GO" id="GO:0005737">
    <property type="term" value="C:cytoplasm"/>
    <property type="evidence" value="ECO:0007669"/>
    <property type="project" value="UniProtKB-ARBA"/>
</dbReference>
<dbReference type="InterPro" id="IPR008081">
    <property type="entry name" value="Cytoplasmic_FMR1-int"/>
</dbReference>
<comment type="similarity">
    <text evidence="1">Belongs to the CYFIP family.</text>
</comment>
<dbReference type="AlphaFoldDB" id="A0A2W1AZ77"/>
<proteinExistence type="inferred from homology"/>
<evidence type="ECO:0000313" key="4">
    <source>
        <dbReference type="Proteomes" id="UP000249218"/>
    </source>
</evidence>
<evidence type="ECO:0000259" key="2">
    <source>
        <dbReference type="Pfam" id="PF07159"/>
    </source>
</evidence>
<dbReference type="OrthoDB" id="10265867at2759"/>
<evidence type="ECO:0000313" key="3">
    <source>
        <dbReference type="EMBL" id="PZC70449.1"/>
    </source>
</evidence>
<dbReference type="GO" id="GO:0030833">
    <property type="term" value="P:regulation of actin filament polymerization"/>
    <property type="evidence" value="ECO:0007669"/>
    <property type="project" value="InterPro"/>
</dbReference>
<dbReference type="PANTHER" id="PTHR12195">
    <property type="entry name" value="CYTOPLASMIC FMR1-INTERACTING PROTEIN-RELATED"/>
    <property type="match status" value="1"/>
</dbReference>
<dbReference type="GO" id="GO:0031267">
    <property type="term" value="F:small GTPase binding"/>
    <property type="evidence" value="ECO:0007669"/>
    <property type="project" value="InterPro"/>
</dbReference>
<keyword evidence="4" id="KW-1185">Reference proteome</keyword>
<accession>A0A2W1AZ77</accession>
<feature type="domain" description="CYRIA/CYRIB Rac1 binding" evidence="2">
    <location>
        <begin position="119"/>
        <end position="286"/>
    </location>
</feature>
<organism evidence="3 4">
    <name type="scientific">Helicoverpa armigera</name>
    <name type="common">Cotton bollworm</name>
    <name type="synonym">Heliothis armigera</name>
    <dbReference type="NCBI Taxonomy" id="29058"/>
    <lineage>
        <taxon>Eukaryota</taxon>
        <taxon>Metazoa</taxon>
        <taxon>Ecdysozoa</taxon>
        <taxon>Arthropoda</taxon>
        <taxon>Hexapoda</taxon>
        <taxon>Insecta</taxon>
        <taxon>Pterygota</taxon>
        <taxon>Neoptera</taxon>
        <taxon>Endopterygota</taxon>
        <taxon>Lepidoptera</taxon>
        <taxon>Glossata</taxon>
        <taxon>Ditrysia</taxon>
        <taxon>Noctuoidea</taxon>
        <taxon>Noctuidae</taxon>
        <taxon>Heliothinae</taxon>
        <taxon>Helicoverpa</taxon>
    </lineage>
</organism>
<evidence type="ECO:0000256" key="1">
    <source>
        <dbReference type="ARBA" id="ARBA00025790"/>
    </source>
</evidence>